<reference evidence="23 24" key="1">
    <citation type="journal article" date="2014" name="Int. J. Syst. Evol. Microbiol.">
        <title>Complete genome sequence of Corynebacterium casei LMG S-19264T (=DSM 44701T), isolated from a smear-ripened cheese.</title>
        <authorList>
            <consortium name="US DOE Joint Genome Institute (JGI-PGF)"/>
            <person name="Walter F."/>
            <person name="Albersmeier A."/>
            <person name="Kalinowski J."/>
            <person name="Ruckert C."/>
        </authorList>
    </citation>
    <scope>NUCLEOTIDE SEQUENCE [LARGE SCALE GENOMIC DNA]</scope>
    <source>
        <strain evidence="23 24">CGMCC 1.9161</strain>
    </source>
</reference>
<dbReference type="InterPro" id="IPR014145">
    <property type="entry name" value="LigD_pol_dom"/>
</dbReference>
<dbReference type="SUPFAM" id="SSF56091">
    <property type="entry name" value="DNA ligase/mRNA capping enzyme, catalytic domain"/>
    <property type="match status" value="1"/>
</dbReference>
<keyword evidence="17" id="KW-0464">Manganese</keyword>
<evidence type="ECO:0000256" key="1">
    <source>
        <dbReference type="ARBA" id="ARBA00001936"/>
    </source>
</evidence>
<dbReference type="EMBL" id="BMMF01000018">
    <property type="protein sequence ID" value="GGK53968.1"/>
    <property type="molecule type" value="Genomic_DNA"/>
</dbReference>
<dbReference type="Pfam" id="PF13298">
    <property type="entry name" value="LigD_N"/>
    <property type="match status" value="1"/>
</dbReference>
<proteinExistence type="predicted"/>
<feature type="region of interest" description="Disordered" evidence="21">
    <location>
        <begin position="886"/>
        <end position="905"/>
    </location>
</feature>
<dbReference type="NCBIfam" id="NF004628">
    <property type="entry name" value="PRK05972.1"/>
    <property type="match status" value="1"/>
</dbReference>
<feature type="domain" description="ATP-dependent DNA ligase family profile" evidence="22">
    <location>
        <begin position="381"/>
        <end position="511"/>
    </location>
</feature>
<dbReference type="Gene3D" id="3.30.1490.70">
    <property type="match status" value="1"/>
</dbReference>
<keyword evidence="4" id="KW-0808">Transferase</keyword>
<feature type="region of interest" description="Disordered" evidence="21">
    <location>
        <begin position="222"/>
        <end position="275"/>
    </location>
</feature>
<evidence type="ECO:0000256" key="10">
    <source>
        <dbReference type="ARBA" id="ARBA00022801"/>
    </source>
</evidence>
<dbReference type="RefSeq" id="WP_188915627.1">
    <property type="nucleotide sequence ID" value="NZ_BMMF01000018.1"/>
</dbReference>
<evidence type="ECO:0000256" key="18">
    <source>
        <dbReference type="ARBA" id="ARBA00023268"/>
    </source>
</evidence>
<dbReference type="CDD" id="cd07971">
    <property type="entry name" value="OBF_DNA_ligase_LigD"/>
    <property type="match status" value="1"/>
</dbReference>
<dbReference type="GO" id="GO:0006310">
    <property type="term" value="P:DNA recombination"/>
    <property type="evidence" value="ECO:0007669"/>
    <property type="project" value="UniProtKB-KW"/>
</dbReference>
<dbReference type="PANTHER" id="PTHR42705:SF2">
    <property type="entry name" value="BIFUNCTIONAL NON-HOMOLOGOUS END JOINING PROTEIN LIGD"/>
    <property type="match status" value="1"/>
</dbReference>
<organism evidence="23 24">
    <name type="scientific">Salinarimonas ramus</name>
    <dbReference type="NCBI Taxonomy" id="690164"/>
    <lineage>
        <taxon>Bacteria</taxon>
        <taxon>Pseudomonadati</taxon>
        <taxon>Pseudomonadota</taxon>
        <taxon>Alphaproteobacteria</taxon>
        <taxon>Hyphomicrobiales</taxon>
        <taxon>Salinarimonadaceae</taxon>
        <taxon>Salinarimonas</taxon>
    </lineage>
</organism>
<keyword evidence="24" id="KW-1185">Reference proteome</keyword>
<evidence type="ECO:0000256" key="17">
    <source>
        <dbReference type="ARBA" id="ARBA00023211"/>
    </source>
</evidence>
<evidence type="ECO:0000256" key="15">
    <source>
        <dbReference type="ARBA" id="ARBA00023172"/>
    </source>
</evidence>
<dbReference type="GO" id="GO:0003677">
    <property type="term" value="F:DNA binding"/>
    <property type="evidence" value="ECO:0007669"/>
    <property type="project" value="UniProtKB-KW"/>
</dbReference>
<dbReference type="Gene3D" id="3.90.920.10">
    <property type="entry name" value="DNA primase, PRIM domain"/>
    <property type="match status" value="1"/>
</dbReference>
<dbReference type="Gene3D" id="2.40.50.140">
    <property type="entry name" value="Nucleic acid-binding proteins"/>
    <property type="match status" value="1"/>
</dbReference>
<evidence type="ECO:0000313" key="24">
    <source>
        <dbReference type="Proteomes" id="UP000600449"/>
    </source>
</evidence>
<dbReference type="PROSITE" id="PS50160">
    <property type="entry name" value="DNA_LIGASE_A3"/>
    <property type="match status" value="1"/>
</dbReference>
<keyword evidence="15" id="KW-0233">DNA recombination</keyword>
<dbReference type="InterPro" id="IPR052171">
    <property type="entry name" value="NHEJ_LigD"/>
</dbReference>
<protein>
    <recommendedName>
        <fullName evidence="2">DNA ligase (ATP)</fullName>
        <ecNumber evidence="2">6.5.1.1</ecNumber>
    </recommendedName>
    <alternativeName>
        <fullName evidence="19">NHEJ DNA polymerase</fullName>
    </alternativeName>
</protein>
<dbReference type="InterPro" id="IPR033651">
    <property type="entry name" value="PaeLigD_Pol-like"/>
</dbReference>
<comment type="catalytic activity">
    <reaction evidence="20">
        <text>ATP + (deoxyribonucleotide)n-3'-hydroxyl + 5'-phospho-(deoxyribonucleotide)m = (deoxyribonucleotide)n+m + AMP + diphosphate.</text>
        <dbReference type="EC" id="6.5.1.1"/>
    </reaction>
</comment>
<feature type="compositionally biased region" description="Low complexity" evidence="21">
    <location>
        <begin position="237"/>
        <end position="248"/>
    </location>
</feature>
<keyword evidence="5" id="KW-0548">Nucleotidyltransferase</keyword>
<evidence type="ECO:0000259" key="22">
    <source>
        <dbReference type="PROSITE" id="PS50160"/>
    </source>
</evidence>
<sequence>MPRRATKQAAASAPAERGADALARYREKRDFAATPEPRGRGAAGRRGAPKKPAPARLRFCVQKHAARRLHYDLRLELDGVLLSWAVTRGPSLVPGEKRLAVHTEDHPLDYLTFEGLIPEGSYGGGAMIVWDEGTWEPEGDPAEGMRRGRLTFRLEGERLAGRWHLVRTGAGKERRASTKENWLLLKSDDEAARAAGDADILAEADTSVRSGRTIEDLKSEGVRRADWDEKQADPKAKPSARTTSSTKAKAARAAKEKPAADPRAALDPATVTGAKRGKLPPFVEPCLATLSEVAPTGEAWLHEIKFDGYRIQARIANGRATLLTRKGLDWTSKFEPLAHALSQIVPGSAVVDGEAVVEDTRGVSDFGALQAALKAGDTGCVVYHAFDLLHLDGVDLTGAPLAERKRLLALLLDDAPAGGAVRLSEHIPGNGEAMKRHACRIGLEGIVSKRADRPYRSGRGEDWRKTKCSARQEFVIAGYVPATNRRKAVGSLVLGVYEGTDLVHVGRVGTGFTEADAKALHDAIEAVHADAPPFAAPLPRAAAAKVRWARPALVAEIELRGWTADGLLRHASYKGLREDKDPREATREAPPADETSAAKKTRARTVAQDPYAGIRLTSPDRVLWEGQGITKQGLADYCAEIADWILPQIANRPLALIRCPAGSQKECFFAKHPWAGLDEAVLTPTIGDDAIVAIRDLRGLMSLVQFGTLEIHPWGSTLDDPERPDRLVFDLDPGEGVGFPEIVDAARTVRERLAADGLESVVKTTGGKGLHVVVPLVPKAGWDEAKAYAAGLAAAMAKDEPARFTDTLAKKARTGRIFVDYLRNGRGATAVAAYSTRARPGAPVATPLAWEELGPEIAPDHYSVTDIPIRLAHLTRDPWAGLDAVKQTLPKAKTSSKAKPRRKPG</sequence>
<dbReference type="CDD" id="cd07906">
    <property type="entry name" value="Adenylation_DNA_ligase_LigD_LigC"/>
    <property type="match status" value="1"/>
</dbReference>
<keyword evidence="16" id="KW-0234">DNA repair</keyword>
<evidence type="ECO:0000256" key="3">
    <source>
        <dbReference type="ARBA" id="ARBA00022598"/>
    </source>
</evidence>
<feature type="region of interest" description="Disordered" evidence="21">
    <location>
        <begin position="24"/>
        <end position="54"/>
    </location>
</feature>
<dbReference type="InterPro" id="IPR014143">
    <property type="entry name" value="NHEJ_ligase_prk"/>
</dbReference>
<dbReference type="NCBIfam" id="TIGR02779">
    <property type="entry name" value="NHEJ_ligase_lig"/>
    <property type="match status" value="1"/>
</dbReference>
<evidence type="ECO:0000256" key="12">
    <source>
        <dbReference type="ARBA" id="ARBA00022840"/>
    </source>
</evidence>
<evidence type="ECO:0000256" key="8">
    <source>
        <dbReference type="ARBA" id="ARBA00022741"/>
    </source>
</evidence>
<evidence type="ECO:0000256" key="6">
    <source>
        <dbReference type="ARBA" id="ARBA00022722"/>
    </source>
</evidence>
<evidence type="ECO:0000256" key="7">
    <source>
        <dbReference type="ARBA" id="ARBA00022723"/>
    </source>
</evidence>
<dbReference type="Pfam" id="PF04679">
    <property type="entry name" value="DNA_ligase_A_C"/>
    <property type="match status" value="1"/>
</dbReference>
<dbReference type="Gene3D" id="3.30.470.30">
    <property type="entry name" value="DNA ligase/mRNA capping enzyme"/>
    <property type="match status" value="1"/>
</dbReference>
<dbReference type="Pfam" id="PF21686">
    <property type="entry name" value="LigD_Prim-Pol"/>
    <property type="match status" value="1"/>
</dbReference>
<name>A0A917QKA3_9HYPH</name>
<keyword evidence="14" id="KW-0238">DNA-binding</keyword>
<keyword evidence="3 23" id="KW-0436">Ligase</keyword>
<dbReference type="CDD" id="cd04862">
    <property type="entry name" value="PaeLigD_Pol_like"/>
    <property type="match status" value="1"/>
</dbReference>
<evidence type="ECO:0000256" key="21">
    <source>
        <dbReference type="SAM" id="MobiDB-lite"/>
    </source>
</evidence>
<keyword evidence="18" id="KW-0511">Multifunctional enzyme</keyword>
<comment type="caution">
    <text evidence="23">The sequence shown here is derived from an EMBL/GenBank/DDBJ whole genome shotgun (WGS) entry which is preliminary data.</text>
</comment>
<dbReference type="GO" id="GO:0003910">
    <property type="term" value="F:DNA ligase (ATP) activity"/>
    <property type="evidence" value="ECO:0007669"/>
    <property type="project" value="UniProtKB-EC"/>
</dbReference>
<dbReference type="InterPro" id="IPR014146">
    <property type="entry name" value="LigD_ligase_dom"/>
</dbReference>
<dbReference type="EC" id="6.5.1.1" evidence="2"/>
<feature type="compositionally biased region" description="Basic and acidic residues" evidence="21">
    <location>
        <begin position="578"/>
        <end position="587"/>
    </location>
</feature>
<dbReference type="NCBIfam" id="TIGR02778">
    <property type="entry name" value="ligD_pol"/>
    <property type="match status" value="1"/>
</dbReference>
<evidence type="ECO:0000256" key="5">
    <source>
        <dbReference type="ARBA" id="ARBA00022695"/>
    </source>
</evidence>
<keyword evidence="12" id="KW-0067">ATP-binding</keyword>
<accession>A0A917QKA3</accession>
<dbReference type="NCBIfam" id="TIGR02776">
    <property type="entry name" value="NHEJ_ligase_prk"/>
    <property type="match status" value="1"/>
</dbReference>
<dbReference type="GO" id="GO:0005524">
    <property type="term" value="F:ATP binding"/>
    <property type="evidence" value="ECO:0007669"/>
    <property type="project" value="UniProtKB-KW"/>
</dbReference>
<evidence type="ECO:0000256" key="2">
    <source>
        <dbReference type="ARBA" id="ARBA00012727"/>
    </source>
</evidence>
<keyword evidence="11" id="KW-0269">Exonuclease</keyword>
<dbReference type="GO" id="GO:0003887">
    <property type="term" value="F:DNA-directed DNA polymerase activity"/>
    <property type="evidence" value="ECO:0007669"/>
    <property type="project" value="UniProtKB-KW"/>
</dbReference>
<evidence type="ECO:0000256" key="11">
    <source>
        <dbReference type="ARBA" id="ARBA00022839"/>
    </source>
</evidence>
<keyword evidence="6" id="KW-0540">Nuclease</keyword>
<dbReference type="InterPro" id="IPR012310">
    <property type="entry name" value="DNA_ligase_ATP-dep_cent"/>
</dbReference>
<feature type="region of interest" description="Disordered" evidence="21">
    <location>
        <begin position="578"/>
        <end position="603"/>
    </location>
</feature>
<dbReference type="Pfam" id="PF01068">
    <property type="entry name" value="DNA_ligase_A_M"/>
    <property type="match status" value="1"/>
</dbReference>
<evidence type="ECO:0000256" key="19">
    <source>
        <dbReference type="ARBA" id="ARBA00029943"/>
    </source>
</evidence>
<dbReference type="PANTHER" id="PTHR42705">
    <property type="entry name" value="BIFUNCTIONAL NON-HOMOLOGOUS END JOINING PROTEIN LIGD"/>
    <property type="match status" value="1"/>
</dbReference>
<dbReference type="InterPro" id="IPR012309">
    <property type="entry name" value="DNA_ligase_ATP-dep_C"/>
</dbReference>
<evidence type="ECO:0000313" key="23">
    <source>
        <dbReference type="EMBL" id="GGK53968.1"/>
    </source>
</evidence>
<evidence type="ECO:0000256" key="13">
    <source>
        <dbReference type="ARBA" id="ARBA00022932"/>
    </source>
</evidence>
<keyword evidence="9" id="KW-0227">DNA damage</keyword>
<dbReference type="Proteomes" id="UP000600449">
    <property type="component" value="Unassembled WGS sequence"/>
</dbReference>
<keyword evidence="10" id="KW-0378">Hydrolase</keyword>
<dbReference type="InterPro" id="IPR012340">
    <property type="entry name" value="NA-bd_OB-fold"/>
</dbReference>
<keyword evidence="8" id="KW-0547">Nucleotide-binding</keyword>
<evidence type="ECO:0000256" key="20">
    <source>
        <dbReference type="ARBA" id="ARBA00034003"/>
    </source>
</evidence>
<feature type="compositionally biased region" description="Basic and acidic residues" evidence="21">
    <location>
        <begin position="222"/>
        <end position="236"/>
    </location>
</feature>
<evidence type="ECO:0000256" key="16">
    <source>
        <dbReference type="ARBA" id="ARBA00023204"/>
    </source>
</evidence>
<dbReference type="GO" id="GO:0004527">
    <property type="term" value="F:exonuclease activity"/>
    <property type="evidence" value="ECO:0007669"/>
    <property type="project" value="UniProtKB-KW"/>
</dbReference>
<dbReference type="SUPFAM" id="SSF50249">
    <property type="entry name" value="Nucleic acid-binding proteins"/>
    <property type="match status" value="1"/>
</dbReference>
<dbReference type="InterPro" id="IPR014144">
    <property type="entry name" value="LigD_PE_domain"/>
</dbReference>
<evidence type="ECO:0000256" key="4">
    <source>
        <dbReference type="ARBA" id="ARBA00022679"/>
    </source>
</evidence>
<keyword evidence="7" id="KW-0479">Metal-binding</keyword>
<keyword evidence="13" id="KW-0239">DNA-directed DNA polymerase</keyword>
<dbReference type="GO" id="GO:0006281">
    <property type="term" value="P:DNA repair"/>
    <property type="evidence" value="ECO:0007669"/>
    <property type="project" value="UniProtKB-KW"/>
</dbReference>
<evidence type="ECO:0000256" key="14">
    <source>
        <dbReference type="ARBA" id="ARBA00023125"/>
    </source>
</evidence>
<evidence type="ECO:0000256" key="9">
    <source>
        <dbReference type="ARBA" id="ARBA00022763"/>
    </source>
</evidence>
<gene>
    <name evidence="23" type="ORF">GCM10011322_45980</name>
</gene>
<comment type="cofactor">
    <cofactor evidence="1">
        <name>Mn(2+)</name>
        <dbReference type="ChEBI" id="CHEBI:29035"/>
    </cofactor>
</comment>
<dbReference type="NCBIfam" id="TIGR02777">
    <property type="entry name" value="LigD_PE_dom"/>
    <property type="match status" value="1"/>
</dbReference>
<feature type="compositionally biased region" description="Basic residues" evidence="21">
    <location>
        <begin position="894"/>
        <end position="905"/>
    </location>
</feature>
<dbReference type="AlphaFoldDB" id="A0A917QKA3"/>
<dbReference type="GO" id="GO:0046872">
    <property type="term" value="F:metal ion binding"/>
    <property type="evidence" value="ECO:0007669"/>
    <property type="project" value="UniProtKB-KW"/>
</dbReference>